<evidence type="ECO:0000259" key="1">
    <source>
        <dbReference type="Pfam" id="PF13629"/>
    </source>
</evidence>
<dbReference type="InterPro" id="IPR032789">
    <property type="entry name" value="T2SS-T3SS_pil_N"/>
</dbReference>
<evidence type="ECO:0000313" key="2">
    <source>
        <dbReference type="EMBL" id="OIQ97898.1"/>
    </source>
</evidence>
<sequence length="142" mass="14148">MKPSCFAAALLAALSLAPAARASGMISVPLAGARLLTVPGQPAQVVVGDPAVADVTVQSRHRLVLFGRHVGGTTLMVLDRQGRLLLRANVMVAAADDGGVVIHYGSGGKSWVPGGLTAVAECGPGGCGPAVPVDPQPPAKAK</sequence>
<dbReference type="Pfam" id="PF13629">
    <property type="entry name" value="T2SS-T3SS_pil_N"/>
    <property type="match status" value="1"/>
</dbReference>
<dbReference type="EMBL" id="MLJW01000126">
    <property type="protein sequence ID" value="OIQ97898.1"/>
    <property type="molecule type" value="Genomic_DNA"/>
</dbReference>
<protein>
    <recommendedName>
        <fullName evidence="1">Pilus formation protein N-terminal domain-containing protein</fullName>
    </recommendedName>
</protein>
<name>A0A1J5RQK5_9ZZZZ</name>
<gene>
    <name evidence="2" type="ORF">GALL_200800</name>
</gene>
<proteinExistence type="predicted"/>
<accession>A0A1J5RQK5</accession>
<reference evidence="2" key="1">
    <citation type="submission" date="2016-10" db="EMBL/GenBank/DDBJ databases">
        <title>Sequence of Gallionella enrichment culture.</title>
        <authorList>
            <person name="Poehlein A."/>
            <person name="Muehling M."/>
            <person name="Daniel R."/>
        </authorList>
    </citation>
    <scope>NUCLEOTIDE SEQUENCE</scope>
</reference>
<comment type="caution">
    <text evidence="2">The sequence shown here is derived from an EMBL/GenBank/DDBJ whole genome shotgun (WGS) entry which is preliminary data.</text>
</comment>
<feature type="domain" description="Pilus formation protein N-terminal" evidence="1">
    <location>
        <begin position="24"/>
        <end position="93"/>
    </location>
</feature>
<dbReference type="AlphaFoldDB" id="A0A1J5RQK5"/>
<organism evidence="2">
    <name type="scientific">mine drainage metagenome</name>
    <dbReference type="NCBI Taxonomy" id="410659"/>
    <lineage>
        <taxon>unclassified sequences</taxon>
        <taxon>metagenomes</taxon>
        <taxon>ecological metagenomes</taxon>
    </lineage>
</organism>